<protein>
    <submittedName>
        <fullName evidence="1">Uncharacterized protein</fullName>
    </submittedName>
</protein>
<reference evidence="1" key="1">
    <citation type="submission" date="2022-11" db="EMBL/GenBank/DDBJ databases">
        <authorList>
            <person name="Hyden B.L."/>
            <person name="Feng K."/>
            <person name="Yates T."/>
            <person name="Jawdy S."/>
            <person name="Smart L.B."/>
            <person name="Muchero W."/>
        </authorList>
    </citation>
    <scope>NUCLEOTIDE SEQUENCE</scope>
    <source>
        <tissue evidence="1">Shoot tip</tissue>
    </source>
</reference>
<dbReference type="EMBL" id="JAPFFM010000014">
    <property type="protein sequence ID" value="KAJ6715904.1"/>
    <property type="molecule type" value="Genomic_DNA"/>
</dbReference>
<name>A0A9Q0YZH1_9ROSI</name>
<accession>A0A9Q0YZH1</accession>
<gene>
    <name evidence="1" type="ORF">OIU74_008611</name>
</gene>
<reference evidence="1" key="2">
    <citation type="journal article" date="2023" name="Int. J. Mol. Sci.">
        <title>De Novo Assembly and Annotation of 11 Diverse Shrub Willow (Salix) Genomes Reveals Novel Gene Organization in Sex-Linked Regions.</title>
        <authorList>
            <person name="Hyden B."/>
            <person name="Feng K."/>
            <person name="Yates T.B."/>
            <person name="Jawdy S."/>
            <person name="Cereghino C."/>
            <person name="Smart L.B."/>
            <person name="Muchero W."/>
        </authorList>
    </citation>
    <scope>NUCLEOTIDE SEQUENCE</scope>
    <source>
        <tissue evidence="1">Shoot tip</tissue>
    </source>
</reference>
<evidence type="ECO:0000313" key="2">
    <source>
        <dbReference type="Proteomes" id="UP001151752"/>
    </source>
</evidence>
<dbReference type="AlphaFoldDB" id="A0A9Q0YZH1"/>
<organism evidence="1 2">
    <name type="scientific">Salix koriyanagi</name>
    <dbReference type="NCBI Taxonomy" id="2511006"/>
    <lineage>
        <taxon>Eukaryota</taxon>
        <taxon>Viridiplantae</taxon>
        <taxon>Streptophyta</taxon>
        <taxon>Embryophyta</taxon>
        <taxon>Tracheophyta</taxon>
        <taxon>Spermatophyta</taxon>
        <taxon>Magnoliopsida</taxon>
        <taxon>eudicotyledons</taxon>
        <taxon>Gunneridae</taxon>
        <taxon>Pentapetalae</taxon>
        <taxon>rosids</taxon>
        <taxon>fabids</taxon>
        <taxon>Malpighiales</taxon>
        <taxon>Salicaceae</taxon>
        <taxon>Saliceae</taxon>
        <taxon>Salix</taxon>
    </lineage>
</organism>
<proteinExistence type="predicted"/>
<keyword evidence="2" id="KW-1185">Reference proteome</keyword>
<comment type="caution">
    <text evidence="1">The sequence shown here is derived from an EMBL/GenBank/DDBJ whole genome shotgun (WGS) entry which is preliminary data.</text>
</comment>
<sequence>MQLLPLFRNIANVALERIPMSRESMAACLNQ</sequence>
<dbReference type="Proteomes" id="UP001151752">
    <property type="component" value="Chromosome 9"/>
</dbReference>
<evidence type="ECO:0000313" key="1">
    <source>
        <dbReference type="EMBL" id="KAJ6715904.1"/>
    </source>
</evidence>